<dbReference type="GO" id="GO:0051260">
    <property type="term" value="P:protein homooligomerization"/>
    <property type="evidence" value="ECO:0007669"/>
    <property type="project" value="InterPro"/>
</dbReference>
<evidence type="ECO:0000256" key="1">
    <source>
        <dbReference type="SAM" id="Coils"/>
    </source>
</evidence>
<dbReference type="InterPro" id="IPR003131">
    <property type="entry name" value="T1-type_BTB"/>
</dbReference>
<evidence type="ECO:0000313" key="3">
    <source>
        <dbReference type="EMBL" id="RAR14046.1"/>
    </source>
</evidence>
<dbReference type="PROSITE" id="PS50097">
    <property type="entry name" value="BTB"/>
    <property type="match status" value="1"/>
</dbReference>
<organism evidence="3 4">
    <name type="scientific">Stemphylium lycopersici</name>
    <name type="common">Tomato gray leaf spot disease fungus</name>
    <name type="synonym">Thyrospora lycopersici</name>
    <dbReference type="NCBI Taxonomy" id="183478"/>
    <lineage>
        <taxon>Eukaryota</taxon>
        <taxon>Fungi</taxon>
        <taxon>Dikarya</taxon>
        <taxon>Ascomycota</taxon>
        <taxon>Pezizomycotina</taxon>
        <taxon>Dothideomycetes</taxon>
        <taxon>Pleosporomycetidae</taxon>
        <taxon>Pleosporales</taxon>
        <taxon>Pleosporineae</taxon>
        <taxon>Pleosporaceae</taxon>
        <taxon>Stemphylium</taxon>
    </lineage>
</organism>
<dbReference type="SUPFAM" id="SSF54695">
    <property type="entry name" value="POZ domain"/>
    <property type="match status" value="1"/>
</dbReference>
<gene>
    <name evidence="3" type="ORF">DDE83_002615</name>
</gene>
<feature type="coiled-coil region" evidence="1">
    <location>
        <begin position="79"/>
        <end position="162"/>
    </location>
</feature>
<dbReference type="CDD" id="cd18316">
    <property type="entry name" value="BTB_POZ_KCTD-like"/>
    <property type="match status" value="1"/>
</dbReference>
<dbReference type="PANTHER" id="PTHR11145:SF8">
    <property type="entry name" value="RE57120P"/>
    <property type="match status" value="1"/>
</dbReference>
<dbReference type="STRING" id="183478.A0A364N9V3"/>
<evidence type="ECO:0000259" key="2">
    <source>
        <dbReference type="PROSITE" id="PS50097"/>
    </source>
</evidence>
<sequence>MEQPALWDREERLDSDSTVVFDMHAVPQKKRKLEETAGGFERLAKDLAASSVQLRDFMREHIKEVEALERELFDKDKIIGKLGKKNVQLENENARLENERINLTGYIDILEDEKFDLLTDNDQLRVKIFKIEEKRDKEEEKREQAEKKLKEYREAQRHIAAQLDSDKTSNKTCSKPFNYKNLLPIPSSDNHSKTVMQGPHSITTAMQALNTSLVLGGGVSLPPSPDQPDQPVPSALMSYPSVLTLDVGGRIFKVSRKKLEAGSSHFRSLLSNTTAWEPQEDGTYFLDADADLFEHMLRFMRRPEVFPLFYDASKGFDYDLYNRLEVEATHFQVWELAKWIAEKKYLEAVEMTIYPWPNTLKLDELAQETLPGNASKDIHIIPRTRKEFICSCRIPVHMGAKEECDAACEEARGDGPIDYEEVSYVETVTVKKEVVFNEYVCRAA</sequence>
<dbReference type="AlphaFoldDB" id="A0A364N9V3"/>
<dbReference type="InterPro" id="IPR011333">
    <property type="entry name" value="SKP1/BTB/POZ_sf"/>
</dbReference>
<dbReference type="InterPro" id="IPR045068">
    <property type="entry name" value="BACURD1-3"/>
</dbReference>
<name>A0A364N9V3_STELY</name>
<keyword evidence="1" id="KW-0175">Coiled coil</keyword>
<dbReference type="Pfam" id="PF02214">
    <property type="entry name" value="BTB_2"/>
    <property type="match status" value="1"/>
</dbReference>
<feature type="domain" description="BTB" evidence="2">
    <location>
        <begin position="241"/>
        <end position="305"/>
    </location>
</feature>
<evidence type="ECO:0000313" key="4">
    <source>
        <dbReference type="Proteomes" id="UP000249619"/>
    </source>
</evidence>
<dbReference type="InterPro" id="IPR000210">
    <property type="entry name" value="BTB/POZ_dom"/>
</dbReference>
<reference evidence="4" key="1">
    <citation type="submission" date="2018-05" db="EMBL/GenBank/DDBJ databases">
        <title>Draft genome sequence of Stemphylium lycopersici strain CIDEFI 213.</title>
        <authorList>
            <person name="Medina R."/>
            <person name="Franco M.E.E."/>
            <person name="Lucentini C.G."/>
            <person name="Saparrat M.C.N."/>
            <person name="Balatti P.A."/>
        </authorList>
    </citation>
    <scope>NUCLEOTIDE SEQUENCE [LARGE SCALE GENOMIC DNA]</scope>
    <source>
        <strain evidence="4">CIDEFI 213</strain>
    </source>
</reference>
<dbReference type="Proteomes" id="UP000249619">
    <property type="component" value="Unassembled WGS sequence"/>
</dbReference>
<accession>A0A364N9V3</accession>
<dbReference type="PANTHER" id="PTHR11145">
    <property type="entry name" value="BTB/POZ DOMAIN-CONTAINING ADAPTER FOR CUL3-MEDIATED RHOA DEGRADATION PROTEIN FAMILY MEMBER"/>
    <property type="match status" value="1"/>
</dbReference>
<proteinExistence type="predicted"/>
<dbReference type="SMART" id="SM00225">
    <property type="entry name" value="BTB"/>
    <property type="match status" value="1"/>
</dbReference>
<protein>
    <recommendedName>
        <fullName evidence="2">BTB domain-containing protein</fullName>
    </recommendedName>
</protein>
<comment type="caution">
    <text evidence="3">The sequence shown here is derived from an EMBL/GenBank/DDBJ whole genome shotgun (WGS) entry which is preliminary data.</text>
</comment>
<keyword evidence="4" id="KW-1185">Reference proteome</keyword>
<dbReference type="EMBL" id="QGDH01000027">
    <property type="protein sequence ID" value="RAR14046.1"/>
    <property type="molecule type" value="Genomic_DNA"/>
</dbReference>
<dbReference type="Gene3D" id="3.30.710.10">
    <property type="entry name" value="Potassium Channel Kv1.1, Chain A"/>
    <property type="match status" value="1"/>
</dbReference>